<dbReference type="Proteomes" id="UP000199025">
    <property type="component" value="Unassembled WGS sequence"/>
</dbReference>
<dbReference type="OrthoDB" id="3579664at2"/>
<keyword evidence="3" id="KW-1185">Reference proteome</keyword>
<name>A0A1I3JMF4_9PSEU</name>
<gene>
    <name evidence="2" type="ORF">SAMN05421835_101197</name>
</gene>
<sequence>MDSLQGFEPLLIVMLWLLISVYSRVALQRRWRTSASPAPAPASRSLRLRWEQAGERYRRLAGEYAGYESDPLEVLRLPALADPAVPATARFIEAFSEAMALRTEEYPPEPMAREFVDATARAEQAWTAAREAAEKLRASRFTAEERGLLAQAVKLLELAHRGATPAEQEAAYAAARQVLARLERSAGTRLDWRVPARARQVVDREGKPPLPPS</sequence>
<keyword evidence="1" id="KW-1133">Transmembrane helix</keyword>
<keyword evidence="1" id="KW-0472">Membrane</keyword>
<evidence type="ECO:0000313" key="3">
    <source>
        <dbReference type="Proteomes" id="UP000199025"/>
    </source>
</evidence>
<keyword evidence="1" id="KW-0812">Transmembrane</keyword>
<accession>A0A1I3JMF4</accession>
<protein>
    <submittedName>
        <fullName evidence="2">Uncharacterized protein</fullName>
    </submittedName>
</protein>
<dbReference type="RefSeq" id="WP_091503600.1">
    <property type="nucleotide sequence ID" value="NZ_FORP01000001.1"/>
</dbReference>
<evidence type="ECO:0000313" key="2">
    <source>
        <dbReference type="EMBL" id="SFI61447.1"/>
    </source>
</evidence>
<organism evidence="2 3">
    <name type="scientific">Amycolatopsis sacchari</name>
    <dbReference type="NCBI Taxonomy" id="115433"/>
    <lineage>
        <taxon>Bacteria</taxon>
        <taxon>Bacillati</taxon>
        <taxon>Actinomycetota</taxon>
        <taxon>Actinomycetes</taxon>
        <taxon>Pseudonocardiales</taxon>
        <taxon>Pseudonocardiaceae</taxon>
        <taxon>Amycolatopsis</taxon>
    </lineage>
</organism>
<dbReference type="EMBL" id="FORP01000001">
    <property type="protein sequence ID" value="SFI61447.1"/>
    <property type="molecule type" value="Genomic_DNA"/>
</dbReference>
<reference evidence="2 3" key="1">
    <citation type="submission" date="2016-10" db="EMBL/GenBank/DDBJ databases">
        <authorList>
            <person name="de Groot N.N."/>
        </authorList>
    </citation>
    <scope>NUCLEOTIDE SEQUENCE [LARGE SCALE GENOMIC DNA]</scope>
    <source>
        <strain evidence="2 3">DSM 44468</strain>
    </source>
</reference>
<evidence type="ECO:0000256" key="1">
    <source>
        <dbReference type="SAM" id="Phobius"/>
    </source>
</evidence>
<proteinExistence type="predicted"/>
<dbReference type="STRING" id="115433.SAMN05421835_101197"/>
<dbReference type="AlphaFoldDB" id="A0A1I3JMF4"/>
<feature type="transmembrane region" description="Helical" evidence="1">
    <location>
        <begin position="6"/>
        <end position="27"/>
    </location>
</feature>